<keyword evidence="4" id="KW-1185">Reference proteome</keyword>
<comment type="caution">
    <text evidence="3">The sequence shown here is derived from an EMBL/GenBank/DDBJ whole genome shotgun (WGS) entry which is preliminary data.</text>
</comment>
<evidence type="ECO:0000256" key="1">
    <source>
        <dbReference type="SAM" id="MobiDB-lite"/>
    </source>
</evidence>
<name>A0A562D5Q2_9GAMM</name>
<keyword evidence="2" id="KW-0732">Signal</keyword>
<dbReference type="Pfam" id="PF10001">
    <property type="entry name" value="DUF2242"/>
    <property type="match status" value="1"/>
</dbReference>
<dbReference type="PROSITE" id="PS51257">
    <property type="entry name" value="PROKAR_LIPOPROTEIN"/>
    <property type="match status" value="1"/>
</dbReference>
<organism evidence="3 4">
    <name type="scientific">Pseudoxanthomonas taiwanensis J19</name>
    <dbReference type="NCBI Taxonomy" id="935569"/>
    <lineage>
        <taxon>Bacteria</taxon>
        <taxon>Pseudomonadati</taxon>
        <taxon>Pseudomonadota</taxon>
        <taxon>Gammaproteobacteria</taxon>
        <taxon>Lysobacterales</taxon>
        <taxon>Lysobacteraceae</taxon>
        <taxon>Pseudoxanthomonas</taxon>
    </lineage>
</organism>
<sequence>MPSHRFLPPLALLALLTGCAMGRGVPERSAFETFESANTYSRSFDHSPAQTCEAARRALLSQGFVVGRAEADVVEARKYFQRDDNHEQVEFRAVCMPQLRGEQQTVVFVNAVQDRYVLRRSNTSASLGVSALGSVSLPIGSIEDSLVKVASETLQDSNFYKRFFAVLERFLPEEIERPARPAAQTQPMLFPVQQYPQPTPGELMPGVRIEDLPAPPPAVSPAPAQPAGAPEPALPAPMQPVPATPPAGG</sequence>
<protein>
    <submittedName>
        <fullName evidence="3">Uncharacterized protein DUF2242</fullName>
    </submittedName>
</protein>
<evidence type="ECO:0000313" key="4">
    <source>
        <dbReference type="Proteomes" id="UP000321583"/>
    </source>
</evidence>
<reference evidence="3 4" key="1">
    <citation type="submission" date="2019-07" db="EMBL/GenBank/DDBJ databases">
        <title>Genome sequencing of lignin-degrading bacterial isolates.</title>
        <authorList>
            <person name="Gladden J."/>
        </authorList>
    </citation>
    <scope>NUCLEOTIDE SEQUENCE [LARGE SCALE GENOMIC DNA]</scope>
    <source>
        <strain evidence="3 4">J19</strain>
    </source>
</reference>
<feature type="compositionally biased region" description="Pro residues" evidence="1">
    <location>
        <begin position="232"/>
        <end position="249"/>
    </location>
</feature>
<feature type="region of interest" description="Disordered" evidence="1">
    <location>
        <begin position="205"/>
        <end position="249"/>
    </location>
</feature>
<evidence type="ECO:0000256" key="2">
    <source>
        <dbReference type="SAM" id="SignalP"/>
    </source>
</evidence>
<dbReference type="EMBL" id="VLJS01000099">
    <property type="protein sequence ID" value="TWH05033.1"/>
    <property type="molecule type" value="Genomic_DNA"/>
</dbReference>
<gene>
    <name evidence="3" type="ORF">L613_006700000140</name>
</gene>
<accession>A0A562D5Q2</accession>
<dbReference type="InterPro" id="IPR018718">
    <property type="entry name" value="DUF2242"/>
</dbReference>
<feature type="signal peptide" evidence="2">
    <location>
        <begin position="1"/>
        <end position="22"/>
    </location>
</feature>
<proteinExistence type="predicted"/>
<feature type="chain" id="PRO_5021788917" evidence="2">
    <location>
        <begin position="23"/>
        <end position="249"/>
    </location>
</feature>
<dbReference type="RefSeq" id="WP_028915660.1">
    <property type="nucleotide sequence ID" value="NZ_VLJS01000099.1"/>
</dbReference>
<dbReference type="AlphaFoldDB" id="A0A562D5Q2"/>
<feature type="compositionally biased region" description="Pro residues" evidence="1">
    <location>
        <begin position="213"/>
        <end position="224"/>
    </location>
</feature>
<dbReference type="Proteomes" id="UP000321583">
    <property type="component" value="Unassembled WGS sequence"/>
</dbReference>
<evidence type="ECO:0000313" key="3">
    <source>
        <dbReference type="EMBL" id="TWH05033.1"/>
    </source>
</evidence>